<dbReference type="AlphaFoldDB" id="A0A2V3ZX84"/>
<evidence type="ECO:0000313" key="3">
    <source>
        <dbReference type="EMBL" id="PXY00946.1"/>
    </source>
</evidence>
<feature type="coiled-coil region" evidence="1">
    <location>
        <begin position="100"/>
        <end position="141"/>
    </location>
</feature>
<evidence type="ECO:0000256" key="2">
    <source>
        <dbReference type="SAM" id="Phobius"/>
    </source>
</evidence>
<name>A0A2V3ZX84_9BACT</name>
<evidence type="ECO:0000256" key="1">
    <source>
        <dbReference type="SAM" id="Coils"/>
    </source>
</evidence>
<keyword evidence="4" id="KW-1185">Reference proteome</keyword>
<reference evidence="3 4" key="1">
    <citation type="submission" date="2018-05" db="EMBL/GenBank/DDBJ databases">
        <title>Marinifilum breve JC075T sp. nov., a marine bacterium isolated from Yongle Blue Hole in the South China Sea.</title>
        <authorList>
            <person name="Fu T."/>
        </authorList>
    </citation>
    <scope>NUCLEOTIDE SEQUENCE [LARGE SCALE GENOMIC DNA]</scope>
    <source>
        <strain evidence="3 4">JC075</strain>
    </source>
</reference>
<gene>
    <name evidence="3" type="ORF">DF185_13700</name>
</gene>
<dbReference type="RefSeq" id="WP_110361311.1">
    <property type="nucleotide sequence ID" value="NZ_QFLI01000005.1"/>
</dbReference>
<keyword evidence="2" id="KW-1133">Transmembrane helix</keyword>
<organism evidence="3 4">
    <name type="scientific">Marinifilum breve</name>
    <dbReference type="NCBI Taxonomy" id="2184082"/>
    <lineage>
        <taxon>Bacteria</taxon>
        <taxon>Pseudomonadati</taxon>
        <taxon>Bacteroidota</taxon>
        <taxon>Bacteroidia</taxon>
        <taxon>Marinilabiliales</taxon>
        <taxon>Marinifilaceae</taxon>
    </lineage>
</organism>
<keyword evidence="2" id="KW-0812">Transmembrane</keyword>
<dbReference type="EMBL" id="QFLI01000005">
    <property type="protein sequence ID" value="PXY00946.1"/>
    <property type="molecule type" value="Genomic_DNA"/>
</dbReference>
<sequence>MEQVRSNSGQTLGIIALVLGILTLFIGFIPCIGFVAFMPGVIAIILSIIGLSQANRDNGARGINISALVVSVLGVLVASLWLFFFVGVASMNEDEIEGFVEEVIEEVIEESVNNQDLQEALEELEQQLEEINIDSIANEVDSLEMKIKVEIETNKK</sequence>
<feature type="transmembrane region" description="Helical" evidence="2">
    <location>
        <begin position="35"/>
        <end position="51"/>
    </location>
</feature>
<proteinExistence type="predicted"/>
<comment type="caution">
    <text evidence="3">The sequence shown here is derived from an EMBL/GenBank/DDBJ whole genome shotgun (WGS) entry which is preliminary data.</text>
</comment>
<feature type="transmembrane region" description="Helical" evidence="2">
    <location>
        <begin position="63"/>
        <end position="86"/>
    </location>
</feature>
<protein>
    <recommendedName>
        <fullName evidence="5">DUF4190 domain-containing protein</fullName>
    </recommendedName>
</protein>
<dbReference type="OrthoDB" id="1121427at2"/>
<evidence type="ECO:0000313" key="4">
    <source>
        <dbReference type="Proteomes" id="UP000248079"/>
    </source>
</evidence>
<keyword evidence="1" id="KW-0175">Coiled coil</keyword>
<accession>A0A2V3ZX84</accession>
<keyword evidence="2" id="KW-0472">Membrane</keyword>
<feature type="transmembrane region" description="Helical" evidence="2">
    <location>
        <begin position="12"/>
        <end position="29"/>
    </location>
</feature>
<evidence type="ECO:0008006" key="5">
    <source>
        <dbReference type="Google" id="ProtNLM"/>
    </source>
</evidence>
<dbReference type="Proteomes" id="UP000248079">
    <property type="component" value="Unassembled WGS sequence"/>
</dbReference>